<accession>A0A5J5ETG5</accession>
<dbReference type="Gene3D" id="1.10.472.10">
    <property type="entry name" value="Cyclin-like"/>
    <property type="match status" value="2"/>
</dbReference>
<feature type="compositionally biased region" description="Low complexity" evidence="4">
    <location>
        <begin position="1"/>
        <end position="20"/>
    </location>
</feature>
<gene>
    <name evidence="6" type="ORF">FN846DRAFT_908844</name>
</gene>
<dbReference type="SUPFAM" id="SSF47954">
    <property type="entry name" value="Cyclin-like"/>
    <property type="match status" value="2"/>
</dbReference>
<dbReference type="Proteomes" id="UP000326924">
    <property type="component" value="Unassembled WGS sequence"/>
</dbReference>
<sequence length="356" mass="39831">MTPGSSHTTPFSPSSNPPNTVEAAGFPNTYIQRSRPYLTAAQIESLRPSESQDEARAISTRLTACQLMVQISKVLQFPVRTLATAMILYHRLLLFNKTPYFQETPSEPAIASLFVACKIEDTLKKSREILVASYNLRHPNSEPINLDSPLLEESSKRVIGMERTILETSSFDFRNRHAQPFLVKFCRRYQVGSALAHRAWEIALDVYRTLAPLRATPHVLALAALETACRLEGHPIRLEYEMLEATREDVLSIIDDLLELYTNHSSQTTVGPKYEGTAYLNARIELNRERKRLANGHHGGGKVHAPISVQLQNMTDRGSSGTIRFMIDPEREAKECGMLEGAPDGSMGRAKVDGIW</sequence>
<evidence type="ECO:0000313" key="6">
    <source>
        <dbReference type="EMBL" id="KAA8901775.1"/>
    </source>
</evidence>
<organism evidence="6 7">
    <name type="scientific">Sphaerosporella brunnea</name>
    <dbReference type="NCBI Taxonomy" id="1250544"/>
    <lineage>
        <taxon>Eukaryota</taxon>
        <taxon>Fungi</taxon>
        <taxon>Dikarya</taxon>
        <taxon>Ascomycota</taxon>
        <taxon>Pezizomycotina</taxon>
        <taxon>Pezizomycetes</taxon>
        <taxon>Pezizales</taxon>
        <taxon>Pyronemataceae</taxon>
        <taxon>Sphaerosporella</taxon>
    </lineage>
</organism>
<dbReference type="CDD" id="cd20546">
    <property type="entry name" value="CYCLIN_SpCG1C_ScCTK2-like_rpt2"/>
    <property type="match status" value="1"/>
</dbReference>
<keyword evidence="7" id="KW-1185">Reference proteome</keyword>
<evidence type="ECO:0000256" key="3">
    <source>
        <dbReference type="RuleBase" id="RU000383"/>
    </source>
</evidence>
<reference evidence="6 7" key="1">
    <citation type="submission" date="2019-09" db="EMBL/GenBank/DDBJ databases">
        <title>Draft genome of the ectomycorrhizal ascomycete Sphaerosporella brunnea.</title>
        <authorList>
            <consortium name="DOE Joint Genome Institute"/>
            <person name="Benucci G.M."/>
            <person name="Marozzi G."/>
            <person name="Antonielli L."/>
            <person name="Sanchez S."/>
            <person name="Marco P."/>
            <person name="Wang X."/>
            <person name="Falini L.B."/>
            <person name="Barry K."/>
            <person name="Haridas S."/>
            <person name="Lipzen A."/>
            <person name="Labutti K."/>
            <person name="Grigoriev I.V."/>
            <person name="Murat C."/>
            <person name="Martin F."/>
            <person name="Albertini E."/>
            <person name="Donnini D."/>
            <person name="Bonito G."/>
        </authorList>
    </citation>
    <scope>NUCLEOTIDE SEQUENCE [LARGE SCALE GENOMIC DNA]</scope>
    <source>
        <strain evidence="6 7">Sb_GMNB300</strain>
    </source>
</reference>
<dbReference type="Pfam" id="PF00134">
    <property type="entry name" value="Cyclin_N"/>
    <property type="match status" value="1"/>
</dbReference>
<dbReference type="EMBL" id="VXIS01000141">
    <property type="protein sequence ID" value="KAA8901775.1"/>
    <property type="molecule type" value="Genomic_DNA"/>
</dbReference>
<dbReference type="InterPro" id="IPR043198">
    <property type="entry name" value="Cyclin/Ssn8"/>
</dbReference>
<proteinExistence type="inferred from homology"/>
<evidence type="ECO:0000256" key="1">
    <source>
        <dbReference type="ARBA" id="ARBA00008638"/>
    </source>
</evidence>
<protein>
    <recommendedName>
        <fullName evidence="2">RNA polymerase II holoenzyme cyclin-like subunit</fullName>
    </recommendedName>
</protein>
<dbReference type="GO" id="GO:0016538">
    <property type="term" value="F:cyclin-dependent protein serine/threonine kinase regulator activity"/>
    <property type="evidence" value="ECO:0007669"/>
    <property type="project" value="InterPro"/>
</dbReference>
<dbReference type="SMART" id="SM00385">
    <property type="entry name" value="CYCLIN"/>
    <property type="match status" value="2"/>
</dbReference>
<dbReference type="InterPro" id="IPR036915">
    <property type="entry name" value="Cyclin-like_sf"/>
</dbReference>
<keyword evidence="3" id="KW-0195">Cyclin</keyword>
<dbReference type="OrthoDB" id="4951845at2759"/>
<dbReference type="InterPro" id="IPR006671">
    <property type="entry name" value="Cyclin_N"/>
</dbReference>
<dbReference type="InParanoid" id="A0A5J5ETG5"/>
<evidence type="ECO:0000313" key="7">
    <source>
        <dbReference type="Proteomes" id="UP000326924"/>
    </source>
</evidence>
<name>A0A5J5ETG5_9PEZI</name>
<feature type="domain" description="Cyclin-like" evidence="5">
    <location>
        <begin position="66"/>
        <end position="167"/>
    </location>
</feature>
<feature type="domain" description="Cyclin-like" evidence="5">
    <location>
        <begin position="180"/>
        <end position="259"/>
    </location>
</feature>
<feature type="region of interest" description="Disordered" evidence="4">
    <location>
        <begin position="1"/>
        <end position="24"/>
    </location>
</feature>
<comment type="similarity">
    <text evidence="1">Belongs to the cyclin family. Cyclin C subfamily.</text>
</comment>
<dbReference type="AlphaFoldDB" id="A0A5J5ETG5"/>
<dbReference type="PANTHER" id="PTHR10026">
    <property type="entry name" value="CYCLIN"/>
    <property type="match status" value="1"/>
</dbReference>
<evidence type="ECO:0000256" key="2">
    <source>
        <dbReference type="ARBA" id="ARBA00014912"/>
    </source>
</evidence>
<dbReference type="InterPro" id="IPR013763">
    <property type="entry name" value="Cyclin-like_dom"/>
</dbReference>
<evidence type="ECO:0000259" key="5">
    <source>
        <dbReference type="SMART" id="SM00385"/>
    </source>
</evidence>
<comment type="caution">
    <text evidence="6">The sequence shown here is derived from an EMBL/GenBank/DDBJ whole genome shotgun (WGS) entry which is preliminary data.</text>
</comment>
<evidence type="ECO:0000256" key="4">
    <source>
        <dbReference type="SAM" id="MobiDB-lite"/>
    </source>
</evidence>
<dbReference type="FunCoup" id="A0A5J5ETG5">
    <property type="interactions" value="81"/>
</dbReference>
<dbReference type="GO" id="GO:0006357">
    <property type="term" value="P:regulation of transcription by RNA polymerase II"/>
    <property type="evidence" value="ECO:0007669"/>
    <property type="project" value="InterPro"/>
</dbReference>